<feature type="domain" description="DUF1588" evidence="3">
    <location>
        <begin position="1201"/>
        <end position="1297"/>
    </location>
</feature>
<organism evidence="7 8">
    <name type="scientific">Caulifigura coniformis</name>
    <dbReference type="NCBI Taxonomy" id="2527983"/>
    <lineage>
        <taxon>Bacteria</taxon>
        <taxon>Pseudomonadati</taxon>
        <taxon>Planctomycetota</taxon>
        <taxon>Planctomycetia</taxon>
        <taxon>Planctomycetales</taxon>
        <taxon>Planctomycetaceae</taxon>
        <taxon>Caulifigura</taxon>
    </lineage>
</organism>
<dbReference type="RefSeq" id="WP_145034376.1">
    <property type="nucleotide sequence ID" value="NZ_CP036271.1"/>
</dbReference>
<feature type="domain" description="DUF1587" evidence="2">
    <location>
        <begin position="127"/>
        <end position="191"/>
    </location>
</feature>
<dbReference type="InterPro" id="IPR013039">
    <property type="entry name" value="DUF1588"/>
</dbReference>
<evidence type="ECO:0000259" key="4">
    <source>
        <dbReference type="Pfam" id="PF07631"/>
    </source>
</evidence>
<accession>A0A517SLH2</accession>
<dbReference type="Proteomes" id="UP000315700">
    <property type="component" value="Chromosome"/>
</dbReference>
<dbReference type="InterPro" id="IPR011429">
    <property type="entry name" value="Cyt_c_Planctomycete-type"/>
</dbReference>
<reference evidence="7 8" key="1">
    <citation type="submission" date="2019-02" db="EMBL/GenBank/DDBJ databases">
        <title>Deep-cultivation of Planctomycetes and their phenomic and genomic characterization uncovers novel biology.</title>
        <authorList>
            <person name="Wiegand S."/>
            <person name="Jogler M."/>
            <person name="Boedeker C."/>
            <person name="Pinto D."/>
            <person name="Vollmers J."/>
            <person name="Rivas-Marin E."/>
            <person name="Kohn T."/>
            <person name="Peeters S.H."/>
            <person name="Heuer A."/>
            <person name="Rast P."/>
            <person name="Oberbeckmann S."/>
            <person name="Bunk B."/>
            <person name="Jeske O."/>
            <person name="Meyerdierks A."/>
            <person name="Storesund J.E."/>
            <person name="Kallscheuer N."/>
            <person name="Luecker S."/>
            <person name="Lage O.M."/>
            <person name="Pohl T."/>
            <person name="Merkel B.J."/>
            <person name="Hornburger P."/>
            <person name="Mueller R.-W."/>
            <person name="Bruemmer F."/>
            <person name="Labrenz M."/>
            <person name="Spormann A.M."/>
            <person name="Op den Camp H."/>
            <person name="Overmann J."/>
            <person name="Amann R."/>
            <person name="Jetten M.S.M."/>
            <person name="Mascher T."/>
            <person name="Medema M.H."/>
            <person name="Devos D.P."/>
            <person name="Kaster A.-K."/>
            <person name="Ovreas L."/>
            <person name="Rohde M."/>
            <person name="Galperin M.Y."/>
            <person name="Jogler C."/>
        </authorList>
    </citation>
    <scope>NUCLEOTIDE SEQUENCE [LARGE SCALE GENOMIC DNA]</scope>
    <source>
        <strain evidence="7 8">Pan44</strain>
    </source>
</reference>
<feature type="domain" description="Cytochrome C Planctomycete-type" evidence="5">
    <location>
        <begin position="43"/>
        <end position="90"/>
    </location>
</feature>
<dbReference type="EMBL" id="CP036271">
    <property type="protein sequence ID" value="QDT56972.1"/>
    <property type="molecule type" value="Genomic_DNA"/>
</dbReference>
<sequence>MLAVLIGFVAALTGGRTIADETSFPRLQEEYQRTTHSLLKRYCIDCHSAADKQGELDLEQFTQFEHVRQAPAVWQKVAEMLDNGEMPPKDADQPTTAERRELRNWIERYLGAEARANAGDPGPVVLRRLTNAEYTYTVRDLTGAPLEPAREFPADGAAGEGFTNAGAAMAMSPALLQKYLDAGKDIASHAVLLPGGIRFSPSVTPRDWTEETLAAIHQIYDRYTEAKGATAISLQGIALQTNAGGRLPIEAYLAATLQERDALRAGRKSIAEVARERRLSPKYLGTLWGHLNDDTAQPPSQLLNDLRTKWHAATPANATDLVHEVSRWQRALFRFTTVGHIGKTGGPKAWMEPLSPLVARHELRHKLVVPDGKGEVVVYLSTSDAGDSGDGDFVVWERPRLVAPGRDEILLKDLRATTARLTRRREELIESTARCLEAAGEASAREQVDVPSLAAKHKVDTSLLAAWLDFLGIGSPAGVGTPLGHKIESVGGHGFIQGWGGDNALSVLANASGQHVRVPGNMPAHSVAVHPAPTVQVTVGWMSPVLGDARISARVQDAHPECGNGIHWQLEVRRGKSVQRLAEGTSRGATPAAIGPFERLPIRPGDFVALVIAPREGNHSCDLTNVDLTITSAGAEWNLSNDVSSDILAANPHSDRQGHPGVWHFFGEPVSKQGGVIPAGSILSSWLTTSDLDLRKSKATDLQNLLTARAAGVPNDSPDALLARELTSLNGSLLRNLLNARKVPGDASPPAAGDSAIGLDPALFGQHVDGSPIDAASLCIRAPSVLEVRIPAELANGAELVASCLLHEASGPNGSAQTAIVTTPPAAGLQPGEVADAKHPGVWTSSAGSPVHSSPILTSEGSIARARFETAFDDFRSIFPPALCYSKIVPVDEVVTLTQFYREDEPLRRLMLSDEESSRLDALWAELHFVSREPLTQVDALQQLMEFATQDGDPTVFEPLRKPTMERAAAFRQQLANAEPAHLDAVLELASRAWRRPLSSRDSENFRALDARLRAEGVAHDDSVRLLIARVFASPSFLYRPETAPPGDQPGPVTDHELATRLSYFLWSSVPDAELRRLADAGRLHDPEVLAAQTERMLKDDRVQRLATEFGCQWLQVYDFDRDDGKSDRHFPEFKELRGDMYQEVVRYFTHLFQENRPVTEIYSSDYTFVNGRLAAFYNFAGLTVPETEWRKVESTDAWGRGGILTQAATLAKNSGASRTSPILRGNWVSEVLLGERLPRPPKDVPPLPDEQPAADVTVRQLIEQHTSDERCARCHVRIDPFGFALEGFDGIGRRRTPDSPALLGETTSKLADGTELVGVRGLTRYLLVNREDAVLRQFCRKLLGYALGRSVQLSDHPLISEMCAELRKSDFRVSAAVQAIVQSRQFRERRGMDSARASDEAASAP</sequence>
<evidence type="ECO:0008006" key="9">
    <source>
        <dbReference type="Google" id="ProtNLM"/>
    </source>
</evidence>
<proteinExistence type="predicted"/>
<evidence type="ECO:0000259" key="6">
    <source>
        <dbReference type="Pfam" id="PF07637"/>
    </source>
</evidence>
<dbReference type="KEGG" id="ccos:Pan44_50350"/>
<dbReference type="OrthoDB" id="175242at2"/>
<evidence type="ECO:0000313" key="8">
    <source>
        <dbReference type="Proteomes" id="UP000315700"/>
    </source>
</evidence>
<feature type="domain" description="DUF1595" evidence="6">
    <location>
        <begin position="985"/>
        <end position="1042"/>
    </location>
</feature>
<dbReference type="Pfam" id="PF07635">
    <property type="entry name" value="PSCyt1"/>
    <property type="match status" value="1"/>
</dbReference>
<evidence type="ECO:0000259" key="1">
    <source>
        <dbReference type="Pfam" id="PF07624"/>
    </source>
</evidence>
<dbReference type="Pfam" id="PF07637">
    <property type="entry name" value="PSD5"/>
    <property type="match status" value="1"/>
</dbReference>
<dbReference type="Pfam" id="PF07624">
    <property type="entry name" value="PSD2"/>
    <property type="match status" value="1"/>
</dbReference>
<protein>
    <recommendedName>
        <fullName evidence="9">Planctomycete cytochrome C</fullName>
    </recommendedName>
</protein>
<dbReference type="InterPro" id="IPR013036">
    <property type="entry name" value="DUF1587"/>
</dbReference>
<dbReference type="InterPro" id="IPR011478">
    <property type="entry name" value="DUF1585"/>
</dbReference>
<evidence type="ECO:0000259" key="2">
    <source>
        <dbReference type="Pfam" id="PF07626"/>
    </source>
</evidence>
<dbReference type="InParanoid" id="A0A517SLH2"/>
<dbReference type="InterPro" id="IPR013043">
    <property type="entry name" value="DUF1595"/>
</dbReference>
<name>A0A517SLH2_9PLAN</name>
<feature type="domain" description="DUF1585" evidence="1">
    <location>
        <begin position="1313"/>
        <end position="1387"/>
    </location>
</feature>
<evidence type="ECO:0000259" key="3">
    <source>
        <dbReference type="Pfam" id="PF07627"/>
    </source>
</evidence>
<evidence type="ECO:0000313" key="7">
    <source>
        <dbReference type="EMBL" id="QDT56972.1"/>
    </source>
</evidence>
<feature type="domain" description="DUF1592" evidence="4">
    <location>
        <begin position="1054"/>
        <end position="1179"/>
    </location>
</feature>
<dbReference type="Pfam" id="PF07627">
    <property type="entry name" value="PSCyt3"/>
    <property type="match status" value="1"/>
</dbReference>
<dbReference type="InterPro" id="IPR013042">
    <property type="entry name" value="DUF1592"/>
</dbReference>
<gene>
    <name evidence="7" type="ORF">Pan44_50350</name>
</gene>
<evidence type="ECO:0000259" key="5">
    <source>
        <dbReference type="Pfam" id="PF07635"/>
    </source>
</evidence>
<dbReference type="Pfam" id="PF07626">
    <property type="entry name" value="PSD3"/>
    <property type="match status" value="1"/>
</dbReference>
<dbReference type="Pfam" id="PF07631">
    <property type="entry name" value="PSD4"/>
    <property type="match status" value="1"/>
</dbReference>
<keyword evidence="8" id="KW-1185">Reference proteome</keyword>